<evidence type="ECO:0000256" key="15">
    <source>
        <dbReference type="ARBA" id="ARBA00023211"/>
    </source>
</evidence>
<dbReference type="FunCoup" id="A0A672GWI8">
    <property type="interactions" value="766"/>
</dbReference>
<evidence type="ECO:0000256" key="7">
    <source>
        <dbReference type="ARBA" id="ARBA00022692"/>
    </source>
</evidence>
<dbReference type="CDD" id="cd00899">
    <property type="entry name" value="b4GalT"/>
    <property type="match status" value="1"/>
</dbReference>
<keyword evidence="7" id="KW-0812">Transmembrane</keyword>
<reference evidence="20" key="1">
    <citation type="submission" date="2019-06" db="EMBL/GenBank/DDBJ databases">
        <authorList>
            <consortium name="Wellcome Sanger Institute Data Sharing"/>
        </authorList>
    </citation>
    <scope>NUCLEOTIDE SEQUENCE [LARGE SCALE GENOMIC DNA]</scope>
</reference>
<dbReference type="GO" id="GO:0046872">
    <property type="term" value="F:metal ion binding"/>
    <property type="evidence" value="ECO:0007669"/>
    <property type="project" value="UniProtKB-UniRule"/>
</dbReference>
<keyword evidence="5 17" id="KW-0328">Glycosyltransferase</keyword>
<dbReference type="Gene3D" id="3.90.550.10">
    <property type="entry name" value="Spore Coat Polysaccharide Biosynthesis Protein SpsA, Chain A"/>
    <property type="match status" value="1"/>
</dbReference>
<accession>A0A672GWI8</accession>
<dbReference type="GO" id="GO:0000139">
    <property type="term" value="C:Golgi membrane"/>
    <property type="evidence" value="ECO:0007669"/>
    <property type="project" value="UniProtKB-SubCell"/>
</dbReference>
<feature type="domain" description="Galactosyltransferase C-terminal" evidence="18">
    <location>
        <begin position="216"/>
        <end position="293"/>
    </location>
</feature>
<evidence type="ECO:0000259" key="19">
    <source>
        <dbReference type="Pfam" id="PF13733"/>
    </source>
</evidence>
<dbReference type="InterPro" id="IPR003859">
    <property type="entry name" value="Galactosyl_T"/>
</dbReference>
<keyword evidence="8 17" id="KW-0479">Metal-binding</keyword>
<dbReference type="Pfam" id="PF13733">
    <property type="entry name" value="Glyco_transf_7N"/>
    <property type="match status" value="1"/>
</dbReference>
<name>A0A672GWI8_SALFA</name>
<keyword evidence="6 17" id="KW-0808">Transferase</keyword>
<keyword evidence="15 17" id="KW-0464">Manganese</keyword>
<proteinExistence type="inferred from homology"/>
<protein>
    <recommendedName>
        <fullName evidence="17">Beta-1,4-galactosyltransferase</fullName>
        <shortName evidence="17">Beta-1,4-GalTase</shortName>
        <ecNumber evidence="17">2.4.1.-</ecNumber>
    </recommendedName>
</protein>
<evidence type="ECO:0000256" key="13">
    <source>
        <dbReference type="ARBA" id="ARBA00023157"/>
    </source>
</evidence>
<dbReference type="InterPro" id="IPR029044">
    <property type="entry name" value="Nucleotide-diphossugar_trans"/>
</dbReference>
<keyword evidence="10" id="KW-1133">Transmembrane helix</keyword>
<keyword evidence="12" id="KW-0472">Membrane</keyword>
<evidence type="ECO:0000256" key="5">
    <source>
        <dbReference type="ARBA" id="ARBA00022676"/>
    </source>
</evidence>
<dbReference type="UniPathway" id="UPA00378"/>
<feature type="domain" description="Galactosyltransferase N-terminal" evidence="19">
    <location>
        <begin position="80"/>
        <end position="212"/>
    </location>
</feature>
<dbReference type="SUPFAM" id="SSF53448">
    <property type="entry name" value="Nucleotide-diphospho-sugar transferases"/>
    <property type="match status" value="1"/>
</dbReference>
<evidence type="ECO:0000256" key="4">
    <source>
        <dbReference type="ARBA" id="ARBA00005735"/>
    </source>
</evidence>
<evidence type="ECO:0000256" key="17">
    <source>
        <dbReference type="RuleBase" id="RU368121"/>
    </source>
</evidence>
<dbReference type="Pfam" id="PF02709">
    <property type="entry name" value="Glyco_transf_7C"/>
    <property type="match status" value="1"/>
</dbReference>
<keyword evidence="11 17" id="KW-0333">Golgi apparatus</keyword>
<dbReference type="Proteomes" id="UP000472267">
    <property type="component" value="Chromosome 10"/>
</dbReference>
<evidence type="ECO:0000256" key="8">
    <source>
        <dbReference type="ARBA" id="ARBA00022723"/>
    </source>
</evidence>
<evidence type="ECO:0000256" key="12">
    <source>
        <dbReference type="ARBA" id="ARBA00023136"/>
    </source>
</evidence>
<comment type="function">
    <text evidence="17">Responsible for the synthesis of complex-type N-linked oligosaccharides in many glycoproteins as well as the carbohydrate moieties of glycolipids.</text>
</comment>
<evidence type="ECO:0000313" key="20">
    <source>
        <dbReference type="Ensembl" id="ENSSFAP00005022612.1"/>
    </source>
</evidence>
<evidence type="ECO:0000256" key="3">
    <source>
        <dbReference type="ARBA" id="ARBA00004922"/>
    </source>
</evidence>
<dbReference type="PANTHER" id="PTHR19300">
    <property type="entry name" value="BETA-1,4-GALACTOSYLTRANSFERASE"/>
    <property type="match status" value="1"/>
</dbReference>
<evidence type="ECO:0000259" key="18">
    <source>
        <dbReference type="Pfam" id="PF02709"/>
    </source>
</evidence>
<comment type="cofactor">
    <cofactor evidence="1 17">
        <name>Mn(2+)</name>
        <dbReference type="ChEBI" id="CHEBI:29035"/>
    </cofactor>
</comment>
<comment type="pathway">
    <text evidence="3 17">Protein modification; protein glycosylation.</text>
</comment>
<dbReference type="FunFam" id="3.90.550.10:FF:000028">
    <property type="entry name" value="beta-1,4-galactosyltransferase 1"/>
    <property type="match status" value="1"/>
</dbReference>
<dbReference type="GO" id="GO:0003945">
    <property type="term" value="F:N-acetyllactosamine synthase activity"/>
    <property type="evidence" value="ECO:0007669"/>
    <property type="project" value="UniProtKB-EC"/>
</dbReference>
<keyword evidence="9 17" id="KW-0735">Signal-anchor</keyword>
<dbReference type="GO" id="GO:0005975">
    <property type="term" value="P:carbohydrate metabolic process"/>
    <property type="evidence" value="ECO:0007669"/>
    <property type="project" value="InterPro"/>
</dbReference>
<evidence type="ECO:0000313" key="21">
    <source>
        <dbReference type="Proteomes" id="UP000472267"/>
    </source>
</evidence>
<comment type="catalytic activity">
    <reaction evidence="16">
        <text>N-acetyl-D-glucosamine + UDP-alpha-D-galactose = beta-D-galactosyl-(1-&gt;4)-N-acetyl-D-glucosamine + UDP + H(+)</text>
        <dbReference type="Rhea" id="RHEA:17745"/>
        <dbReference type="ChEBI" id="CHEBI:15378"/>
        <dbReference type="ChEBI" id="CHEBI:58223"/>
        <dbReference type="ChEBI" id="CHEBI:60152"/>
        <dbReference type="ChEBI" id="CHEBI:66914"/>
        <dbReference type="ChEBI" id="CHEBI:506227"/>
        <dbReference type="EC" id="2.4.1.90"/>
    </reaction>
    <physiologicalReaction direction="left-to-right" evidence="16">
        <dbReference type="Rhea" id="RHEA:17746"/>
    </physiologicalReaction>
</comment>
<dbReference type="InterPro" id="IPR027995">
    <property type="entry name" value="Galactosyl_T_N"/>
</dbReference>
<keyword evidence="14 17" id="KW-0325">Glycoprotein</keyword>
<evidence type="ECO:0000256" key="6">
    <source>
        <dbReference type="ARBA" id="ARBA00022679"/>
    </source>
</evidence>
<keyword evidence="21" id="KW-1185">Reference proteome</keyword>
<gene>
    <name evidence="20" type="primary">LOC115395548</name>
</gene>
<evidence type="ECO:0000256" key="14">
    <source>
        <dbReference type="ARBA" id="ARBA00023180"/>
    </source>
</evidence>
<dbReference type="GO" id="GO:0032580">
    <property type="term" value="C:Golgi cisterna membrane"/>
    <property type="evidence" value="ECO:0007669"/>
    <property type="project" value="UniProtKB-UniRule"/>
</dbReference>
<comment type="subcellular location">
    <subcellularLocation>
        <location evidence="2 17">Golgi apparatus membrane</location>
        <topology evidence="2 17">Single-pass type II membrane protein</topology>
    </subcellularLocation>
</comment>
<keyword evidence="13" id="KW-1015">Disulfide bond</keyword>
<dbReference type="EC" id="2.4.1.-" evidence="17"/>
<dbReference type="PRINTS" id="PR02050">
    <property type="entry name" value="B14GALTRFASE"/>
</dbReference>
<dbReference type="Ensembl" id="ENSSFAT00005023552.1">
    <property type="protein sequence ID" value="ENSSFAP00005022612.1"/>
    <property type="gene ID" value="ENSSFAG00005011748.1"/>
</dbReference>
<dbReference type="PANTHER" id="PTHR19300:SF9">
    <property type="entry name" value="BETA-1,4-GALACTOSYLTRANSFERASE 4"/>
    <property type="match status" value="1"/>
</dbReference>
<organism evidence="20 21">
    <name type="scientific">Salarias fasciatus</name>
    <name type="common">Jewelled blenny</name>
    <name type="synonym">Blennius fasciatus</name>
    <dbReference type="NCBI Taxonomy" id="181472"/>
    <lineage>
        <taxon>Eukaryota</taxon>
        <taxon>Metazoa</taxon>
        <taxon>Chordata</taxon>
        <taxon>Craniata</taxon>
        <taxon>Vertebrata</taxon>
        <taxon>Euteleostomi</taxon>
        <taxon>Actinopterygii</taxon>
        <taxon>Neopterygii</taxon>
        <taxon>Teleostei</taxon>
        <taxon>Neoteleostei</taxon>
        <taxon>Acanthomorphata</taxon>
        <taxon>Ovalentaria</taxon>
        <taxon>Blenniimorphae</taxon>
        <taxon>Blenniiformes</taxon>
        <taxon>Blennioidei</taxon>
        <taxon>Blenniidae</taxon>
        <taxon>Salariinae</taxon>
        <taxon>Salarias</taxon>
    </lineage>
</organism>
<sequence length="367" mass="42284">MGFCSSACKILWRTKYCVLLILSLSVVAWITAFPGETLKSIRVSSATTQTLVKGDGLREKLHSMTGAPDDLNTSPQKVDCPKVSPLLQGAKNLSFDSSLTLNDVVTENEKVREGEYEPPDCAARQSVAILIPFRNRERHLVYFLHHLHPFLQRQQLHYAIYVINQAGNVTFNRAKLLNIGYLEALKDYNWDCFIFHDVDLIPENDHNLYVCEDQPKHFMVARNSTRYKLMSPSYFGGVTALTREQFFQVNGFSNSYWGWGCEDDDLRIRVRQHKMTIVRPPEDVARYTMVFHKRDKGNEVNKDRSTLKGQTPKNWRNDGLTSCSYKTLSLDRLPLYSSHLKLKNLAVTKKTQFHIQSQVLSTEFRKR</sequence>
<dbReference type="OMA" id="PLECHAL"/>
<evidence type="ECO:0000256" key="2">
    <source>
        <dbReference type="ARBA" id="ARBA00004323"/>
    </source>
</evidence>
<dbReference type="InParanoid" id="A0A672GWI8"/>
<evidence type="ECO:0000256" key="11">
    <source>
        <dbReference type="ARBA" id="ARBA00023034"/>
    </source>
</evidence>
<evidence type="ECO:0000256" key="10">
    <source>
        <dbReference type="ARBA" id="ARBA00022989"/>
    </source>
</evidence>
<dbReference type="AlphaFoldDB" id="A0A672GWI8"/>
<dbReference type="InterPro" id="IPR027791">
    <property type="entry name" value="Galactosyl_T_C"/>
</dbReference>
<comment type="similarity">
    <text evidence="4 17">Belongs to the glycosyltransferase 7 family.</text>
</comment>
<reference evidence="20" key="3">
    <citation type="submission" date="2025-09" db="UniProtKB">
        <authorList>
            <consortium name="Ensembl"/>
        </authorList>
    </citation>
    <scope>IDENTIFICATION</scope>
</reference>
<reference evidence="20" key="2">
    <citation type="submission" date="2025-08" db="UniProtKB">
        <authorList>
            <consortium name="Ensembl"/>
        </authorList>
    </citation>
    <scope>IDENTIFICATION</scope>
</reference>
<evidence type="ECO:0000256" key="9">
    <source>
        <dbReference type="ARBA" id="ARBA00022968"/>
    </source>
</evidence>
<evidence type="ECO:0000256" key="16">
    <source>
        <dbReference type="ARBA" id="ARBA00049413"/>
    </source>
</evidence>
<evidence type="ECO:0000256" key="1">
    <source>
        <dbReference type="ARBA" id="ARBA00001936"/>
    </source>
</evidence>